<keyword evidence="4" id="KW-1185">Reference proteome</keyword>
<dbReference type="OrthoDB" id="1273797at2"/>
<dbReference type="Proteomes" id="UP000234328">
    <property type="component" value="Unassembled WGS sequence"/>
</dbReference>
<feature type="domain" description="Metallo-beta-lactamase" evidence="2">
    <location>
        <begin position="59"/>
        <end position="249"/>
    </location>
</feature>
<keyword evidence="3" id="KW-0378">Hydrolase</keyword>
<protein>
    <submittedName>
        <fullName evidence="3">MBL fold metallo-hydrolase</fullName>
    </submittedName>
</protein>
<reference evidence="3 4" key="1">
    <citation type="submission" date="2017-10" db="EMBL/GenBank/DDBJ databases">
        <title>Two draft genome sequences of Pusillimonas sp. strains isolated from a nitrate- and radionuclide-contaminated groundwater in Russia.</title>
        <authorList>
            <person name="Grouzdev D.S."/>
            <person name="Tourova T.P."/>
            <person name="Goeva M.A."/>
            <person name="Babich T.L."/>
            <person name="Sokolova D.S."/>
            <person name="Abdullin R."/>
            <person name="Poltaraus A.B."/>
            <person name="Toshchakov S.V."/>
            <person name="Nazina T.N."/>
        </authorList>
    </citation>
    <scope>NUCLEOTIDE SEQUENCE [LARGE SCALE GENOMIC DNA]</scope>
    <source>
        <strain evidence="3 4">JR1/69-2-13</strain>
    </source>
</reference>
<name>A0A2N4UEN3_9BURK</name>
<dbReference type="GO" id="GO:0016787">
    <property type="term" value="F:hydrolase activity"/>
    <property type="evidence" value="ECO:0007669"/>
    <property type="project" value="UniProtKB-KW"/>
</dbReference>
<gene>
    <name evidence="3" type="ORF">CR155_11515</name>
</gene>
<proteinExistence type="predicted"/>
<dbReference type="PANTHER" id="PTHR42951">
    <property type="entry name" value="METALLO-BETA-LACTAMASE DOMAIN-CONTAINING"/>
    <property type="match status" value="1"/>
</dbReference>
<dbReference type="Pfam" id="PF00753">
    <property type="entry name" value="Lactamase_B"/>
    <property type="match status" value="1"/>
</dbReference>
<dbReference type="CDD" id="cd16282">
    <property type="entry name" value="metallo-hydrolase-like_MBL-fold"/>
    <property type="match status" value="1"/>
</dbReference>
<feature type="chain" id="PRO_5014723519" evidence="1">
    <location>
        <begin position="26"/>
        <end position="325"/>
    </location>
</feature>
<evidence type="ECO:0000256" key="1">
    <source>
        <dbReference type="SAM" id="SignalP"/>
    </source>
</evidence>
<dbReference type="InterPro" id="IPR001279">
    <property type="entry name" value="Metallo-B-lactamas"/>
</dbReference>
<sequence>MAYVLQGGLAALVACIALGFVPATADETPLELKPIQVSPHVYYFGGESSMASAANKGFMSNAGFVVTDDGVVAFDALGTPALGEAMLAAIRKVTDQPVKRVVVSHYHADHIYGLQVLRAAGADIWAHTKGQGYLHSDIARERLEQRRTDLRPWVDENTKLVPADRWLDFKDGKTISFTLGNMHFQIIDVSGAHSDDDIMMYVEEDKVLLAGDLYFTGRIPFVGDADSKAWLVALDSMLDVDPEVVIPGHGASSTNTREDMALTRDYLEYLRKEMGAAVEDMTGFEEAYATTDWGQFESYPAFDDANRINAYGQYLVMERESLEGK</sequence>
<dbReference type="InterPro" id="IPR050855">
    <property type="entry name" value="NDM-1-like"/>
</dbReference>
<dbReference type="EMBL" id="PDNV01000007">
    <property type="protein sequence ID" value="PLC53467.1"/>
    <property type="molecule type" value="Genomic_DNA"/>
</dbReference>
<dbReference type="PANTHER" id="PTHR42951:SF20">
    <property type="entry name" value="BETA LACTAMASE"/>
    <property type="match status" value="1"/>
</dbReference>
<dbReference type="SUPFAM" id="SSF56281">
    <property type="entry name" value="Metallo-hydrolase/oxidoreductase"/>
    <property type="match status" value="1"/>
</dbReference>
<feature type="signal peptide" evidence="1">
    <location>
        <begin position="1"/>
        <end position="25"/>
    </location>
</feature>
<comment type="caution">
    <text evidence="3">The sequence shown here is derived from an EMBL/GenBank/DDBJ whole genome shotgun (WGS) entry which is preliminary data.</text>
</comment>
<organism evidence="3 4">
    <name type="scientific">Pollutimonas nitritireducens</name>
    <dbReference type="NCBI Taxonomy" id="2045209"/>
    <lineage>
        <taxon>Bacteria</taxon>
        <taxon>Pseudomonadati</taxon>
        <taxon>Pseudomonadota</taxon>
        <taxon>Betaproteobacteria</taxon>
        <taxon>Burkholderiales</taxon>
        <taxon>Alcaligenaceae</taxon>
        <taxon>Pollutimonas</taxon>
    </lineage>
</organism>
<accession>A0A2N4UEN3</accession>
<evidence type="ECO:0000313" key="4">
    <source>
        <dbReference type="Proteomes" id="UP000234328"/>
    </source>
</evidence>
<dbReference type="InterPro" id="IPR036866">
    <property type="entry name" value="RibonucZ/Hydroxyglut_hydro"/>
</dbReference>
<dbReference type="RefSeq" id="WP_102070190.1">
    <property type="nucleotide sequence ID" value="NZ_PDNV01000007.1"/>
</dbReference>
<dbReference type="Gene3D" id="3.60.15.10">
    <property type="entry name" value="Ribonuclease Z/Hydroxyacylglutathione hydrolase-like"/>
    <property type="match status" value="1"/>
</dbReference>
<evidence type="ECO:0000313" key="3">
    <source>
        <dbReference type="EMBL" id="PLC53467.1"/>
    </source>
</evidence>
<dbReference type="AlphaFoldDB" id="A0A2N4UEN3"/>
<keyword evidence="1" id="KW-0732">Signal</keyword>
<evidence type="ECO:0000259" key="2">
    <source>
        <dbReference type="SMART" id="SM00849"/>
    </source>
</evidence>
<dbReference type="SMART" id="SM00849">
    <property type="entry name" value="Lactamase_B"/>
    <property type="match status" value="1"/>
</dbReference>